<dbReference type="InterPro" id="IPR000600">
    <property type="entry name" value="ROK"/>
</dbReference>
<organism evidence="2 3">
    <name type="scientific">Agromyces hippuratus</name>
    <dbReference type="NCBI Taxonomy" id="286438"/>
    <lineage>
        <taxon>Bacteria</taxon>
        <taxon>Bacillati</taxon>
        <taxon>Actinomycetota</taxon>
        <taxon>Actinomycetes</taxon>
        <taxon>Micrococcales</taxon>
        <taxon>Microbacteriaceae</taxon>
        <taxon>Agromyces</taxon>
    </lineage>
</organism>
<dbReference type="Gene3D" id="3.30.420.40">
    <property type="match status" value="2"/>
</dbReference>
<dbReference type="InterPro" id="IPR043129">
    <property type="entry name" value="ATPase_NBD"/>
</dbReference>
<dbReference type="Pfam" id="PF00480">
    <property type="entry name" value="ROK"/>
    <property type="match status" value="1"/>
</dbReference>
<name>A0A852WWU5_9MICO</name>
<dbReference type="EC" id="2.7.1.2" evidence="2"/>
<dbReference type="GO" id="GO:0004340">
    <property type="term" value="F:glucokinase activity"/>
    <property type="evidence" value="ECO:0007669"/>
    <property type="project" value="UniProtKB-EC"/>
</dbReference>
<comment type="caution">
    <text evidence="2">The sequence shown here is derived from an EMBL/GenBank/DDBJ whole genome shotgun (WGS) entry which is preliminary data.</text>
</comment>
<sequence length="329" mass="32084">MSSLHVVAGLDIGGTKISAVLCDRSGNVLAAGVVPAPAREGGAAMTAAAAGLVRSLEQSSGLVAVAAGVGAAGVIDQASGTVRAASESFTDWVGYAIGPELSNALGVPVSAENDVNAFLMGELRWGSVAGSEHAIGITLGTGVGGAIAMDGRILSGPHGAAGEIGHTPGYSDLVCTCGQVGHLETLASGRSIEARYAERVGAAGTRGVEIAELARVGDADATAVFDAAGHALGLAIATAANLLDVVEVVVGGGVREAWDVLEPSLSRTLAQNEPVSGIALTVHPALLGGRAVALGAAALAWPLADDPAAIVGDTEADAAAPASPVAMTA</sequence>
<dbReference type="PANTHER" id="PTHR18964">
    <property type="entry name" value="ROK (REPRESSOR, ORF, KINASE) FAMILY"/>
    <property type="match status" value="1"/>
</dbReference>
<evidence type="ECO:0000256" key="1">
    <source>
        <dbReference type="ARBA" id="ARBA00006479"/>
    </source>
</evidence>
<dbReference type="PANTHER" id="PTHR18964:SF169">
    <property type="entry name" value="N-ACETYLMANNOSAMINE KINASE"/>
    <property type="match status" value="1"/>
</dbReference>
<proteinExistence type="inferred from homology"/>
<protein>
    <submittedName>
        <fullName evidence="2">Glucokinase</fullName>
        <ecNumber evidence="2">2.7.1.2</ecNumber>
    </submittedName>
</protein>
<dbReference type="RefSeq" id="WP_179550531.1">
    <property type="nucleotide sequence ID" value="NZ_JACCFI010000001.1"/>
</dbReference>
<dbReference type="InterPro" id="IPR049874">
    <property type="entry name" value="ROK_cs"/>
</dbReference>
<dbReference type="SUPFAM" id="SSF53067">
    <property type="entry name" value="Actin-like ATPase domain"/>
    <property type="match status" value="1"/>
</dbReference>
<dbReference type="AlphaFoldDB" id="A0A852WWU5"/>
<keyword evidence="3" id="KW-1185">Reference proteome</keyword>
<accession>A0A852WWU5</accession>
<dbReference type="Proteomes" id="UP000549066">
    <property type="component" value="Unassembled WGS sequence"/>
</dbReference>
<dbReference type="PROSITE" id="PS01125">
    <property type="entry name" value="ROK"/>
    <property type="match status" value="1"/>
</dbReference>
<comment type="similarity">
    <text evidence="1">Belongs to the ROK (NagC/XylR) family.</text>
</comment>
<keyword evidence="2" id="KW-0808">Transferase</keyword>
<gene>
    <name evidence="2" type="ORF">BJY17_001160</name>
</gene>
<evidence type="ECO:0000313" key="3">
    <source>
        <dbReference type="Proteomes" id="UP000549066"/>
    </source>
</evidence>
<evidence type="ECO:0000313" key="2">
    <source>
        <dbReference type="EMBL" id="NYG20413.1"/>
    </source>
</evidence>
<reference evidence="2 3" key="1">
    <citation type="submission" date="2020-07" db="EMBL/GenBank/DDBJ databases">
        <title>Sequencing the genomes of 1000 actinobacteria strains.</title>
        <authorList>
            <person name="Klenk H.-P."/>
        </authorList>
    </citation>
    <scope>NUCLEOTIDE SEQUENCE [LARGE SCALE GENOMIC DNA]</scope>
    <source>
        <strain evidence="2 3">DSM 8598</strain>
    </source>
</reference>
<dbReference type="EMBL" id="JACCFI010000001">
    <property type="protein sequence ID" value="NYG20413.1"/>
    <property type="molecule type" value="Genomic_DNA"/>
</dbReference>
<keyword evidence="2" id="KW-0418">Kinase</keyword>